<dbReference type="InterPro" id="IPR036938">
    <property type="entry name" value="PAP2/HPO_sf"/>
</dbReference>
<feature type="domain" description="Phosphatidic acid phosphatase type 2/haloperoxidase" evidence="2">
    <location>
        <begin position="89"/>
        <end position="202"/>
    </location>
</feature>
<protein>
    <submittedName>
        <fullName evidence="3">Phosphoesterase, PA-phosphatase related</fullName>
    </submittedName>
</protein>
<feature type="transmembrane region" description="Helical" evidence="1">
    <location>
        <begin position="161"/>
        <end position="181"/>
    </location>
</feature>
<dbReference type="CDD" id="cd03392">
    <property type="entry name" value="PAP2_like_2"/>
    <property type="match status" value="1"/>
</dbReference>
<feature type="transmembrane region" description="Helical" evidence="1">
    <location>
        <begin position="130"/>
        <end position="149"/>
    </location>
</feature>
<evidence type="ECO:0000256" key="1">
    <source>
        <dbReference type="SAM" id="Phobius"/>
    </source>
</evidence>
<organism evidence="3">
    <name type="scientific">Solibacter usitatus (strain Ellin6076)</name>
    <dbReference type="NCBI Taxonomy" id="234267"/>
    <lineage>
        <taxon>Bacteria</taxon>
        <taxon>Pseudomonadati</taxon>
        <taxon>Acidobacteriota</taxon>
        <taxon>Terriglobia</taxon>
        <taxon>Bryobacterales</taxon>
        <taxon>Solibacteraceae</taxon>
        <taxon>Candidatus Solibacter</taxon>
    </lineage>
</organism>
<proteinExistence type="predicted"/>
<reference evidence="3" key="1">
    <citation type="submission" date="2006-10" db="EMBL/GenBank/DDBJ databases">
        <title>Complete sequence of Solibacter usitatus Ellin6076.</title>
        <authorList>
            <consortium name="US DOE Joint Genome Institute"/>
            <person name="Copeland A."/>
            <person name="Lucas S."/>
            <person name="Lapidus A."/>
            <person name="Barry K."/>
            <person name="Detter J.C."/>
            <person name="Glavina del Rio T."/>
            <person name="Hammon N."/>
            <person name="Israni S."/>
            <person name="Dalin E."/>
            <person name="Tice H."/>
            <person name="Pitluck S."/>
            <person name="Thompson L.S."/>
            <person name="Brettin T."/>
            <person name="Bruce D."/>
            <person name="Han C."/>
            <person name="Tapia R."/>
            <person name="Gilna P."/>
            <person name="Schmutz J."/>
            <person name="Larimer F."/>
            <person name="Land M."/>
            <person name="Hauser L."/>
            <person name="Kyrpides N."/>
            <person name="Mikhailova N."/>
            <person name="Janssen P.H."/>
            <person name="Kuske C.R."/>
            <person name="Richardson P."/>
        </authorList>
    </citation>
    <scope>NUCLEOTIDE SEQUENCE</scope>
    <source>
        <strain evidence="3">Ellin6076</strain>
    </source>
</reference>
<dbReference type="STRING" id="234267.Acid_1190"/>
<dbReference type="PANTHER" id="PTHR14969:SF13">
    <property type="entry name" value="AT30094P"/>
    <property type="match status" value="1"/>
</dbReference>
<dbReference type="HOGENOM" id="CLU_072573_3_3_0"/>
<dbReference type="PANTHER" id="PTHR14969">
    <property type="entry name" value="SPHINGOSINE-1-PHOSPHATE PHOSPHOHYDROLASE"/>
    <property type="match status" value="1"/>
</dbReference>
<gene>
    <name evidence="3" type="ordered locus">Acid_1190</name>
</gene>
<dbReference type="OrthoDB" id="9789113at2"/>
<dbReference type="Gene3D" id="1.20.144.10">
    <property type="entry name" value="Phosphatidic acid phosphatase type 2/haloperoxidase"/>
    <property type="match status" value="1"/>
</dbReference>
<keyword evidence="1" id="KW-0472">Membrane</keyword>
<keyword evidence="1" id="KW-1133">Transmembrane helix</keyword>
<dbReference type="AlphaFoldDB" id="Q029U2"/>
<dbReference type="SMART" id="SM00014">
    <property type="entry name" value="acidPPc"/>
    <property type="match status" value="1"/>
</dbReference>
<name>Q029U2_SOLUE</name>
<evidence type="ECO:0000313" key="3">
    <source>
        <dbReference type="EMBL" id="ABJ82184.1"/>
    </source>
</evidence>
<dbReference type="Pfam" id="PF01569">
    <property type="entry name" value="PAP2"/>
    <property type="match status" value="1"/>
</dbReference>
<dbReference type="SUPFAM" id="SSF48317">
    <property type="entry name" value="Acid phosphatase/Vanadium-dependent haloperoxidase"/>
    <property type="match status" value="1"/>
</dbReference>
<dbReference type="InterPro" id="IPR000326">
    <property type="entry name" value="PAP2/HPO"/>
</dbReference>
<accession>Q029U2</accession>
<evidence type="ECO:0000259" key="2">
    <source>
        <dbReference type="SMART" id="SM00014"/>
    </source>
</evidence>
<feature type="transmembrane region" description="Helical" evidence="1">
    <location>
        <begin position="187"/>
        <end position="204"/>
    </location>
</feature>
<dbReference type="InParanoid" id="Q029U2"/>
<feature type="transmembrane region" description="Helical" evidence="1">
    <location>
        <begin position="12"/>
        <end position="29"/>
    </location>
</feature>
<dbReference type="KEGG" id="sus:Acid_1190"/>
<dbReference type="EMBL" id="CP000473">
    <property type="protein sequence ID" value="ABJ82184.1"/>
    <property type="molecule type" value="Genomic_DNA"/>
</dbReference>
<sequence precursor="true">MIRLKFHPTRDYTLAALTALAFAWIAYIVPDSGPTALDVAVRAFIHSFASPALTAALKVVTQLGGGWFLFPLGTLVVLALYSAGRRREAALFTVAVLGANILDEAMKLVFHRTRPDPWFDYPLPRTYSFPSGHSFVSFCFYFALAEILVGDEWPRSRRLAVWIAAALFTLAIGLSRAYLGVHYPTDVLAGYIAAVAWTTVIRIAHHTYWAPV</sequence>
<keyword evidence="1" id="KW-0812">Transmembrane</keyword>
<feature type="transmembrane region" description="Helical" evidence="1">
    <location>
        <begin position="65"/>
        <end position="83"/>
    </location>
</feature>
<dbReference type="eggNOG" id="COG0671">
    <property type="taxonomic scope" value="Bacteria"/>
</dbReference>